<dbReference type="AlphaFoldDB" id="A0A2W2D668"/>
<gene>
    <name evidence="1" type="ORF">C1I99_21540</name>
</gene>
<sequence length="84" mass="8556">MASVAGLTVAGRGLVAVTAGDAGHALWQSADSGDSWRTVVMPVGVPDTGDTAVAVAAQGDRLLLLADDAQGSRAWWMAVSEFSR</sequence>
<reference evidence="1 2" key="1">
    <citation type="submission" date="2018-01" db="EMBL/GenBank/DDBJ databases">
        <title>Draft genome sequence of Salinispora sp. 13K206.</title>
        <authorList>
            <person name="Sahin N."/>
            <person name="Saygin H."/>
            <person name="Ay H."/>
        </authorList>
    </citation>
    <scope>NUCLEOTIDE SEQUENCE [LARGE SCALE GENOMIC DNA]</scope>
    <source>
        <strain evidence="1 2">13K206</strain>
    </source>
</reference>
<evidence type="ECO:0000313" key="2">
    <source>
        <dbReference type="Proteomes" id="UP000248749"/>
    </source>
</evidence>
<proteinExistence type="predicted"/>
<keyword evidence="2" id="KW-1185">Reference proteome</keyword>
<dbReference type="EMBL" id="POUB01000173">
    <property type="protein sequence ID" value="PZF92666.1"/>
    <property type="molecule type" value="Genomic_DNA"/>
</dbReference>
<dbReference type="Proteomes" id="UP000248749">
    <property type="component" value="Unassembled WGS sequence"/>
</dbReference>
<organism evidence="1 2">
    <name type="scientific">Micromonospora deserti</name>
    <dbReference type="NCBI Taxonomy" id="2070366"/>
    <lineage>
        <taxon>Bacteria</taxon>
        <taxon>Bacillati</taxon>
        <taxon>Actinomycetota</taxon>
        <taxon>Actinomycetes</taxon>
        <taxon>Micromonosporales</taxon>
        <taxon>Micromonosporaceae</taxon>
        <taxon>Micromonospora</taxon>
    </lineage>
</organism>
<evidence type="ECO:0008006" key="3">
    <source>
        <dbReference type="Google" id="ProtNLM"/>
    </source>
</evidence>
<dbReference type="SUPFAM" id="SSF110296">
    <property type="entry name" value="Oligoxyloglucan reducing end-specific cellobiohydrolase"/>
    <property type="match status" value="1"/>
</dbReference>
<accession>A0A2W2D668</accession>
<protein>
    <recommendedName>
        <fullName evidence="3">Exo-alpha-sialidase</fullName>
    </recommendedName>
</protein>
<name>A0A2W2D668_9ACTN</name>
<comment type="caution">
    <text evidence="1">The sequence shown here is derived from an EMBL/GenBank/DDBJ whole genome shotgun (WGS) entry which is preliminary data.</text>
</comment>
<evidence type="ECO:0000313" key="1">
    <source>
        <dbReference type="EMBL" id="PZF92666.1"/>
    </source>
</evidence>